<evidence type="ECO:0000256" key="1">
    <source>
        <dbReference type="SAM" id="MobiDB-lite"/>
    </source>
</evidence>
<sequence length="175" mass="18885">MKLCGERRLKVTKRSLREGKSQSLILLTGLEPEDKDDTHSKNKDEELRKANSEADPRYPMRSLDPIRPDPIRPDPIRPDPPLHPKPVWSLPPKPAVAAKPPLPTPASPAGAPPSSGPPASSVGRVQLRAHPQDGRPAETTAQNGSQEGLPPAPSPWRCPGPQDRSGKAQSVTDDI</sequence>
<dbReference type="OrthoDB" id="8963216at2759"/>
<accession>A0A4Z2FIR4</accession>
<comment type="caution">
    <text evidence="2">The sequence shown here is derived from an EMBL/GenBank/DDBJ whole genome shotgun (WGS) entry which is preliminary data.</text>
</comment>
<keyword evidence="3" id="KW-1185">Reference proteome</keyword>
<organism evidence="2 3">
    <name type="scientific">Liparis tanakae</name>
    <name type="common">Tanaka's snailfish</name>
    <dbReference type="NCBI Taxonomy" id="230148"/>
    <lineage>
        <taxon>Eukaryota</taxon>
        <taxon>Metazoa</taxon>
        <taxon>Chordata</taxon>
        <taxon>Craniata</taxon>
        <taxon>Vertebrata</taxon>
        <taxon>Euteleostomi</taxon>
        <taxon>Actinopterygii</taxon>
        <taxon>Neopterygii</taxon>
        <taxon>Teleostei</taxon>
        <taxon>Neoteleostei</taxon>
        <taxon>Acanthomorphata</taxon>
        <taxon>Eupercaria</taxon>
        <taxon>Perciformes</taxon>
        <taxon>Cottioidei</taxon>
        <taxon>Cottales</taxon>
        <taxon>Liparidae</taxon>
        <taxon>Liparis</taxon>
    </lineage>
</organism>
<protein>
    <submittedName>
        <fullName evidence="2">Uncharacterized protein</fullName>
    </submittedName>
</protein>
<feature type="compositionally biased region" description="Pro residues" evidence="1">
    <location>
        <begin position="83"/>
        <end position="116"/>
    </location>
</feature>
<dbReference type="AlphaFoldDB" id="A0A4Z2FIR4"/>
<evidence type="ECO:0000313" key="3">
    <source>
        <dbReference type="Proteomes" id="UP000314294"/>
    </source>
</evidence>
<dbReference type="EMBL" id="SRLO01001169">
    <property type="protein sequence ID" value="TNN40673.1"/>
    <property type="molecule type" value="Genomic_DNA"/>
</dbReference>
<gene>
    <name evidence="2" type="ORF">EYF80_049167</name>
</gene>
<feature type="region of interest" description="Disordered" evidence="1">
    <location>
        <begin position="14"/>
        <end position="175"/>
    </location>
</feature>
<feature type="compositionally biased region" description="Basic and acidic residues" evidence="1">
    <location>
        <begin position="36"/>
        <end position="82"/>
    </location>
</feature>
<evidence type="ECO:0000313" key="2">
    <source>
        <dbReference type="EMBL" id="TNN40673.1"/>
    </source>
</evidence>
<dbReference type="Proteomes" id="UP000314294">
    <property type="component" value="Unassembled WGS sequence"/>
</dbReference>
<proteinExistence type="predicted"/>
<name>A0A4Z2FIR4_9TELE</name>
<reference evidence="2 3" key="1">
    <citation type="submission" date="2019-03" db="EMBL/GenBank/DDBJ databases">
        <title>First draft genome of Liparis tanakae, snailfish: a comprehensive survey of snailfish specific genes.</title>
        <authorList>
            <person name="Kim W."/>
            <person name="Song I."/>
            <person name="Jeong J.-H."/>
            <person name="Kim D."/>
            <person name="Kim S."/>
            <person name="Ryu S."/>
            <person name="Song J.Y."/>
            <person name="Lee S.K."/>
        </authorList>
    </citation>
    <scope>NUCLEOTIDE SEQUENCE [LARGE SCALE GENOMIC DNA]</scope>
    <source>
        <tissue evidence="2">Muscle</tissue>
    </source>
</reference>